<dbReference type="InterPro" id="IPR011033">
    <property type="entry name" value="PRC_barrel-like_sf"/>
</dbReference>
<accession>A0A9X2DND7</accession>
<feature type="domain" description="PRC-barrel" evidence="1">
    <location>
        <begin position="144"/>
        <end position="215"/>
    </location>
</feature>
<organism evidence="2 3">
    <name type="scientific">Halalkalibacter oceani</name>
    <dbReference type="NCBI Taxonomy" id="1653776"/>
    <lineage>
        <taxon>Bacteria</taxon>
        <taxon>Bacillati</taxon>
        <taxon>Bacillota</taxon>
        <taxon>Bacilli</taxon>
        <taxon>Bacillales</taxon>
        <taxon>Bacillaceae</taxon>
        <taxon>Halalkalibacter</taxon>
    </lineage>
</organism>
<protein>
    <submittedName>
        <fullName evidence="2">PRC-barrel domain-containing protein</fullName>
    </submittedName>
</protein>
<sequence>MKLILKAKNLKRFTMRATDGDIGSIDDFYFDDESFVVRYFIGDTRTWFFGGKVLLSPEAFTDVHIADESISVNATKEQIKDSPKPDEKEPISRQYERELGQYYGWGAAPLTQPRRSLFGEEAVEPHERAAVDLETREESHLQSVNDVRNYRVHAINGEVGRVSDFLLESDTWNIRYLEVDVGGFLSKELVLVSTDWISEINWRDRTITVNVDKERIEAAPDYFEETPLTREDEMRLYRHYDQPPYWEARRPY</sequence>
<name>A0A9X2DND7_9BACI</name>
<dbReference type="Pfam" id="PF05239">
    <property type="entry name" value="PRC"/>
    <property type="match status" value="2"/>
</dbReference>
<dbReference type="GO" id="GO:0019684">
    <property type="term" value="P:photosynthesis, light reaction"/>
    <property type="evidence" value="ECO:0007669"/>
    <property type="project" value="InterPro"/>
</dbReference>
<dbReference type="EMBL" id="JAMBOL010000004">
    <property type="protein sequence ID" value="MCM3713909.1"/>
    <property type="molecule type" value="Genomic_DNA"/>
</dbReference>
<dbReference type="Proteomes" id="UP001139179">
    <property type="component" value="Unassembled WGS sequence"/>
</dbReference>
<evidence type="ECO:0000313" key="3">
    <source>
        <dbReference type="Proteomes" id="UP001139179"/>
    </source>
</evidence>
<dbReference type="GO" id="GO:0030077">
    <property type="term" value="C:plasma membrane light-harvesting complex"/>
    <property type="evidence" value="ECO:0007669"/>
    <property type="project" value="InterPro"/>
</dbReference>
<feature type="domain" description="PRC-barrel" evidence="1">
    <location>
        <begin position="20"/>
        <end position="78"/>
    </location>
</feature>
<dbReference type="InterPro" id="IPR027275">
    <property type="entry name" value="PRC-brl_dom"/>
</dbReference>
<proteinExistence type="predicted"/>
<keyword evidence="3" id="KW-1185">Reference proteome</keyword>
<comment type="caution">
    <text evidence="2">The sequence shown here is derived from an EMBL/GenBank/DDBJ whole genome shotgun (WGS) entry which is preliminary data.</text>
</comment>
<dbReference type="Gene3D" id="3.90.50.10">
    <property type="entry name" value="Photosynthetic Reaction Center, subunit H, domain 2"/>
    <property type="match status" value="2"/>
</dbReference>
<dbReference type="SUPFAM" id="SSF50346">
    <property type="entry name" value="PRC-barrel domain"/>
    <property type="match status" value="2"/>
</dbReference>
<evidence type="ECO:0000313" key="2">
    <source>
        <dbReference type="EMBL" id="MCM3713909.1"/>
    </source>
</evidence>
<reference evidence="2" key="1">
    <citation type="submission" date="2022-05" db="EMBL/GenBank/DDBJ databases">
        <title>Comparative Genomics of Spacecraft Associated Microbes.</title>
        <authorList>
            <person name="Tran M.T."/>
            <person name="Wright A."/>
            <person name="Seuylemezian A."/>
            <person name="Eisen J."/>
            <person name="Coil D."/>
        </authorList>
    </citation>
    <scope>NUCLEOTIDE SEQUENCE</scope>
    <source>
        <strain evidence="2">214.1.1</strain>
    </source>
</reference>
<evidence type="ECO:0000259" key="1">
    <source>
        <dbReference type="Pfam" id="PF05239"/>
    </source>
</evidence>
<dbReference type="RefSeq" id="WP_251222712.1">
    <property type="nucleotide sequence ID" value="NZ_JAMBOL010000004.1"/>
</dbReference>
<gene>
    <name evidence="2" type="ORF">M3202_07410</name>
</gene>
<dbReference type="AlphaFoldDB" id="A0A9X2DND7"/>
<dbReference type="InterPro" id="IPR014747">
    <property type="entry name" value="Bac_photo_RC_H_C"/>
</dbReference>